<accession>A0ABD1PN33</accession>
<organism evidence="1 2">
    <name type="scientific">Forsythia ovata</name>
    <dbReference type="NCBI Taxonomy" id="205694"/>
    <lineage>
        <taxon>Eukaryota</taxon>
        <taxon>Viridiplantae</taxon>
        <taxon>Streptophyta</taxon>
        <taxon>Embryophyta</taxon>
        <taxon>Tracheophyta</taxon>
        <taxon>Spermatophyta</taxon>
        <taxon>Magnoliopsida</taxon>
        <taxon>eudicotyledons</taxon>
        <taxon>Gunneridae</taxon>
        <taxon>Pentapetalae</taxon>
        <taxon>asterids</taxon>
        <taxon>lamiids</taxon>
        <taxon>Lamiales</taxon>
        <taxon>Oleaceae</taxon>
        <taxon>Forsythieae</taxon>
        <taxon>Forsythia</taxon>
    </lineage>
</organism>
<comment type="caution">
    <text evidence="1">The sequence shown here is derived from an EMBL/GenBank/DDBJ whole genome shotgun (WGS) entry which is preliminary data.</text>
</comment>
<proteinExistence type="predicted"/>
<evidence type="ECO:0000313" key="2">
    <source>
        <dbReference type="Proteomes" id="UP001604277"/>
    </source>
</evidence>
<reference evidence="2" key="1">
    <citation type="submission" date="2024-07" db="EMBL/GenBank/DDBJ databases">
        <title>Two chromosome-level genome assemblies of Korean endemic species Abeliophyllum distichum and Forsythia ovata (Oleaceae).</title>
        <authorList>
            <person name="Jang H."/>
        </authorList>
    </citation>
    <scope>NUCLEOTIDE SEQUENCE [LARGE SCALE GENOMIC DNA]</scope>
</reference>
<gene>
    <name evidence="1" type="ORF">Fot_52724</name>
</gene>
<dbReference type="Proteomes" id="UP001604277">
    <property type="component" value="Unassembled WGS sequence"/>
</dbReference>
<protein>
    <submittedName>
        <fullName evidence="1">Uncharacterized protein</fullName>
    </submittedName>
</protein>
<dbReference type="AlphaFoldDB" id="A0ABD1PN33"/>
<sequence>MTPLLLRRREFSLGLNGRVILTAAGNKTMPNFSTAEFILHCRVTATIRISFCFNNYLFQDTYNESRHSPEVEDMNAQRLPLEIIVLSPPSQKSSRKSKVPNRHSPEVERIDGHWCTTTHQHFSSNHSPLQVLQL</sequence>
<keyword evidence="2" id="KW-1185">Reference proteome</keyword>
<evidence type="ECO:0000313" key="1">
    <source>
        <dbReference type="EMBL" id="KAL2464768.1"/>
    </source>
</evidence>
<dbReference type="EMBL" id="JBFOLJ010000018">
    <property type="protein sequence ID" value="KAL2464768.1"/>
    <property type="molecule type" value="Genomic_DNA"/>
</dbReference>
<name>A0ABD1PN33_9LAMI</name>